<gene>
    <name evidence="1" type="ORF">SDC9_33564</name>
</gene>
<accession>A0A644V9X3</accession>
<dbReference type="EMBL" id="VSSQ01000241">
    <property type="protein sequence ID" value="MPL87563.1"/>
    <property type="molecule type" value="Genomic_DNA"/>
</dbReference>
<reference evidence="1" key="1">
    <citation type="submission" date="2019-08" db="EMBL/GenBank/DDBJ databases">
        <authorList>
            <person name="Kucharzyk K."/>
            <person name="Murdoch R.W."/>
            <person name="Higgins S."/>
            <person name="Loffler F."/>
        </authorList>
    </citation>
    <scope>NUCLEOTIDE SEQUENCE</scope>
</reference>
<sequence>MNDKMSKKNETKPLKQPAVIGSSSLDKLAKECMKHVKCDTARISKPCDKMYLIIGFNRNTKDDEGVWVNHDNQRIDFDYVQESVVASGHTKKELIESVKEYQRLCGITWEQYFQESAQKNCR</sequence>
<proteinExistence type="predicted"/>
<name>A0A644V9X3_9ZZZZ</name>
<dbReference type="AlphaFoldDB" id="A0A644V9X3"/>
<organism evidence="1">
    <name type="scientific">bioreactor metagenome</name>
    <dbReference type="NCBI Taxonomy" id="1076179"/>
    <lineage>
        <taxon>unclassified sequences</taxon>
        <taxon>metagenomes</taxon>
        <taxon>ecological metagenomes</taxon>
    </lineage>
</organism>
<comment type="caution">
    <text evidence="1">The sequence shown here is derived from an EMBL/GenBank/DDBJ whole genome shotgun (WGS) entry which is preliminary data.</text>
</comment>
<evidence type="ECO:0000313" key="1">
    <source>
        <dbReference type="EMBL" id="MPL87563.1"/>
    </source>
</evidence>
<protein>
    <submittedName>
        <fullName evidence="1">Uncharacterized protein</fullName>
    </submittedName>
</protein>